<feature type="transmembrane region" description="Helical" evidence="12">
    <location>
        <begin position="1789"/>
        <end position="1811"/>
    </location>
</feature>
<dbReference type="STRING" id="670386.D3AX32"/>
<keyword evidence="2" id="KW-0436">Ligase</keyword>
<evidence type="ECO:0000256" key="4">
    <source>
        <dbReference type="ARBA" id="ARBA00022723"/>
    </source>
</evidence>
<evidence type="ECO:0000313" key="15">
    <source>
        <dbReference type="EMBL" id="EFA86855.1"/>
    </source>
</evidence>
<keyword evidence="4" id="KW-0479">Metal-binding</keyword>
<dbReference type="InterPro" id="IPR041663">
    <property type="entry name" value="DisA/LigA_HHH"/>
</dbReference>
<evidence type="ECO:0000259" key="14">
    <source>
        <dbReference type="PROSITE" id="PS50172"/>
    </source>
</evidence>
<dbReference type="Gene3D" id="3.10.100.10">
    <property type="entry name" value="Mannose-Binding Protein A, subunit A"/>
    <property type="match status" value="1"/>
</dbReference>
<evidence type="ECO:0000256" key="7">
    <source>
        <dbReference type="ARBA" id="ARBA00022842"/>
    </source>
</evidence>
<dbReference type="GeneID" id="31356192"/>
<dbReference type="SUPFAM" id="SSF47781">
    <property type="entry name" value="RuvA domain 2-like"/>
    <property type="match status" value="1"/>
</dbReference>
<reference evidence="15 16" key="1">
    <citation type="journal article" date="2011" name="Genome Res.">
        <title>Phylogeny-wide analysis of social amoeba genomes highlights ancient origins for complex intercellular communication.</title>
        <authorList>
            <person name="Heidel A.J."/>
            <person name="Lawal H.M."/>
            <person name="Felder M."/>
            <person name="Schilde C."/>
            <person name="Helps N.R."/>
            <person name="Tunggal B."/>
            <person name="Rivero F."/>
            <person name="John U."/>
            <person name="Schleicher M."/>
            <person name="Eichinger L."/>
            <person name="Platzer M."/>
            <person name="Noegel A.A."/>
            <person name="Schaap P."/>
            <person name="Gloeckner G."/>
        </authorList>
    </citation>
    <scope>NUCLEOTIDE SEQUENCE [LARGE SCALE GENOMIC DNA]</scope>
    <source>
        <strain evidence="16">ATCC 26659 / Pp 5 / PN500</strain>
    </source>
</reference>
<name>D3AX32_HETP5</name>
<dbReference type="PANTHER" id="PTHR31378">
    <property type="entry name" value="EGF-LIKE DOMAIN-CONTAINING PROTEIN-RELATED-RELATED"/>
    <property type="match status" value="1"/>
</dbReference>
<dbReference type="InterPro" id="IPR001304">
    <property type="entry name" value="C-type_lectin-like"/>
</dbReference>
<dbReference type="GO" id="GO:0003911">
    <property type="term" value="F:DNA ligase (NAD+) activity"/>
    <property type="evidence" value="ECO:0007669"/>
    <property type="project" value="UniProtKB-EC"/>
</dbReference>
<dbReference type="SUPFAM" id="SSF81296">
    <property type="entry name" value="E set domains"/>
    <property type="match status" value="1"/>
</dbReference>
<dbReference type="CDD" id="cd00114">
    <property type="entry name" value="LIGANc"/>
    <property type="match status" value="1"/>
</dbReference>
<dbReference type="InterPro" id="IPR001357">
    <property type="entry name" value="BRCT_dom"/>
</dbReference>
<protein>
    <recommendedName>
        <fullName evidence="1">DNA ligase (NAD(+))</fullName>
        <ecNumber evidence="1">6.5.1.2</ecNumber>
    </recommendedName>
</protein>
<dbReference type="CDD" id="cd00037">
    <property type="entry name" value="CLECT"/>
    <property type="match status" value="1"/>
</dbReference>
<dbReference type="InterPro" id="IPR000742">
    <property type="entry name" value="EGF"/>
</dbReference>
<dbReference type="PROSITE" id="PS50172">
    <property type="entry name" value="BRCT"/>
    <property type="match status" value="1"/>
</dbReference>
<dbReference type="InterPro" id="IPR033136">
    <property type="entry name" value="DNA_ligase_CS"/>
</dbReference>
<evidence type="ECO:0000259" key="13">
    <source>
        <dbReference type="PROSITE" id="PS50041"/>
    </source>
</evidence>
<dbReference type="InParanoid" id="D3AX32"/>
<dbReference type="Pfam" id="PF22933">
    <property type="entry name" value="ComC_SSD"/>
    <property type="match status" value="1"/>
</dbReference>
<feature type="domain" description="BRCT" evidence="14">
    <location>
        <begin position="729"/>
        <end position="802"/>
    </location>
</feature>
<organism evidence="15 16">
    <name type="scientific">Heterostelium pallidum (strain ATCC 26659 / Pp 5 / PN500)</name>
    <name type="common">Cellular slime mold</name>
    <name type="synonym">Polysphondylium pallidum</name>
    <dbReference type="NCBI Taxonomy" id="670386"/>
    <lineage>
        <taxon>Eukaryota</taxon>
        <taxon>Amoebozoa</taxon>
        <taxon>Evosea</taxon>
        <taxon>Eumycetozoa</taxon>
        <taxon>Dictyostelia</taxon>
        <taxon>Acytosteliales</taxon>
        <taxon>Acytosteliaceae</taxon>
        <taxon>Heterostelium</taxon>
    </lineage>
</organism>
<dbReference type="SUPFAM" id="SSF56091">
    <property type="entry name" value="DNA ligase/mRNA capping enzyme, catalytic domain"/>
    <property type="match status" value="1"/>
</dbReference>
<dbReference type="InterPro" id="IPR014756">
    <property type="entry name" value="Ig_E-set"/>
</dbReference>
<dbReference type="InterPro" id="IPR004150">
    <property type="entry name" value="NAD_DNA_ligase_OB"/>
</dbReference>
<dbReference type="InterPro" id="IPR013840">
    <property type="entry name" value="DNAligase_N"/>
</dbReference>
<keyword evidence="5" id="KW-0227">DNA damage</keyword>
<dbReference type="Gene3D" id="1.10.287.610">
    <property type="entry name" value="Helix hairpin bin"/>
    <property type="match status" value="1"/>
</dbReference>
<keyword evidence="9" id="KW-0234">DNA repair</keyword>
<dbReference type="InterPro" id="IPR036420">
    <property type="entry name" value="BRCT_dom_sf"/>
</dbReference>
<keyword evidence="8" id="KW-0520">NAD</keyword>
<feature type="compositionally biased region" description="Low complexity" evidence="11">
    <location>
        <begin position="709"/>
        <end position="726"/>
    </location>
</feature>
<evidence type="ECO:0000256" key="9">
    <source>
        <dbReference type="ARBA" id="ARBA00023204"/>
    </source>
</evidence>
<dbReference type="Gene3D" id="3.40.50.10190">
    <property type="entry name" value="BRCT domain"/>
    <property type="match status" value="1"/>
</dbReference>
<dbReference type="PROSITE" id="PS00022">
    <property type="entry name" value="EGF_1"/>
    <property type="match status" value="1"/>
</dbReference>
<accession>D3AX32</accession>
<evidence type="ECO:0000256" key="3">
    <source>
        <dbReference type="ARBA" id="ARBA00022705"/>
    </source>
</evidence>
<keyword evidence="12" id="KW-1133">Transmembrane helix</keyword>
<evidence type="ECO:0000256" key="8">
    <source>
        <dbReference type="ARBA" id="ARBA00023027"/>
    </source>
</evidence>
<evidence type="ECO:0000256" key="5">
    <source>
        <dbReference type="ARBA" id="ARBA00022763"/>
    </source>
</evidence>
<dbReference type="InterPro" id="IPR054484">
    <property type="entry name" value="ComC_SSD"/>
</dbReference>
<dbReference type="PROSITE" id="PS50041">
    <property type="entry name" value="C_TYPE_LECTIN_2"/>
    <property type="match status" value="1"/>
</dbReference>
<evidence type="ECO:0000256" key="10">
    <source>
        <dbReference type="ARBA" id="ARBA00034005"/>
    </source>
</evidence>
<dbReference type="InterPro" id="IPR002909">
    <property type="entry name" value="IPT_dom"/>
</dbReference>
<evidence type="ECO:0000256" key="11">
    <source>
        <dbReference type="SAM" id="MobiDB-lite"/>
    </source>
</evidence>
<keyword evidence="7" id="KW-0460">Magnesium</keyword>
<keyword evidence="3" id="KW-0235">DNA replication</keyword>
<dbReference type="SUPFAM" id="SSF56436">
    <property type="entry name" value="C-type lectin-like"/>
    <property type="match status" value="1"/>
</dbReference>
<dbReference type="Gene3D" id="3.30.470.30">
    <property type="entry name" value="DNA ligase/mRNA capping enzyme"/>
    <property type="match status" value="1"/>
</dbReference>
<dbReference type="EMBL" id="ADBJ01000002">
    <property type="protein sequence ID" value="EFA86855.1"/>
    <property type="molecule type" value="Genomic_DNA"/>
</dbReference>
<dbReference type="Pfam" id="PF01653">
    <property type="entry name" value="DNA_ligase_aden"/>
    <property type="match status" value="1"/>
</dbReference>
<dbReference type="Gene3D" id="2.60.40.10">
    <property type="entry name" value="Immunoglobulins"/>
    <property type="match status" value="1"/>
</dbReference>
<dbReference type="Pfam" id="PF12826">
    <property type="entry name" value="HHH_2"/>
    <property type="match status" value="1"/>
</dbReference>
<evidence type="ECO:0000256" key="2">
    <source>
        <dbReference type="ARBA" id="ARBA00022598"/>
    </source>
</evidence>
<gene>
    <name evidence="15" type="ORF">PPL_00660</name>
</gene>
<proteinExistence type="inferred from homology"/>
<dbReference type="GO" id="GO:0046872">
    <property type="term" value="F:metal ion binding"/>
    <property type="evidence" value="ECO:0007669"/>
    <property type="project" value="UniProtKB-KW"/>
</dbReference>
<dbReference type="HAMAP" id="MF_01588">
    <property type="entry name" value="DNA_ligase_A"/>
    <property type="match status" value="1"/>
</dbReference>
<evidence type="ECO:0000256" key="1">
    <source>
        <dbReference type="ARBA" id="ARBA00012722"/>
    </source>
</evidence>
<keyword evidence="12" id="KW-0472">Membrane</keyword>
<dbReference type="Gene3D" id="1.10.150.20">
    <property type="entry name" value="5' to 3' exonuclease, C-terminal subdomain"/>
    <property type="match status" value="2"/>
</dbReference>
<dbReference type="Pfam" id="PF03120">
    <property type="entry name" value="OB_DNA_ligase"/>
    <property type="match status" value="1"/>
</dbReference>
<dbReference type="GO" id="GO:0006281">
    <property type="term" value="P:DNA repair"/>
    <property type="evidence" value="ECO:0007669"/>
    <property type="project" value="UniProtKB-KW"/>
</dbReference>
<dbReference type="RefSeq" id="XP_020438958.1">
    <property type="nucleotide sequence ID" value="XM_020571684.1"/>
</dbReference>
<evidence type="ECO:0000256" key="6">
    <source>
        <dbReference type="ARBA" id="ARBA00022833"/>
    </source>
</evidence>
<dbReference type="SUPFAM" id="SSF50249">
    <property type="entry name" value="Nucleic acid-binding proteins"/>
    <property type="match status" value="1"/>
</dbReference>
<dbReference type="NCBIfam" id="NF005932">
    <property type="entry name" value="PRK07956.1"/>
    <property type="match status" value="1"/>
</dbReference>
<keyword evidence="12" id="KW-0812">Transmembrane</keyword>
<dbReference type="InterPro" id="IPR013839">
    <property type="entry name" value="DNAligase_adenylation"/>
</dbReference>
<comment type="caution">
    <text evidence="15">The sequence shown here is derived from an EMBL/GenBank/DDBJ whole genome shotgun (WGS) entry which is preliminary data.</text>
</comment>
<dbReference type="Proteomes" id="UP000001396">
    <property type="component" value="Unassembled WGS sequence"/>
</dbReference>
<feature type="region of interest" description="Disordered" evidence="11">
    <location>
        <begin position="700"/>
        <end position="728"/>
    </location>
</feature>
<dbReference type="Pfam" id="PF23106">
    <property type="entry name" value="EGF_Teneurin"/>
    <property type="match status" value="1"/>
</dbReference>
<dbReference type="CDD" id="cd17748">
    <property type="entry name" value="BRCT_DNA_ligase_like"/>
    <property type="match status" value="1"/>
</dbReference>
<dbReference type="InterPro" id="IPR012340">
    <property type="entry name" value="NA-bd_OB-fold"/>
</dbReference>
<dbReference type="Pfam" id="PF01833">
    <property type="entry name" value="TIG"/>
    <property type="match status" value="2"/>
</dbReference>
<dbReference type="InterPro" id="IPR013783">
    <property type="entry name" value="Ig-like_fold"/>
</dbReference>
<sequence>MYIFIIISPNGLNSSNNFKNHYYLDRNIRYFSVVKNNNSSSNSYLDNNNKDERLESNEILKIRDEIKKYNDSYYNKSQSLISDYQYDMLFKRLATLESQFHQRFPHSKMLGQSPLNTVGAPLPQSQSSKSKVEHSVRMLSLNNAYSIEELQTFERRIVADCLHESRGGGDGDGDHQITFTLERKHDGIALSAIYEDGKLVRLVTRGDGIIGEDVTECGNIFINTGLPRELLPGSSGGSSNNSPYKKGTFEVRGEVVLSKQQLLEINSSRAKANLPLYKNTRNTVSGILRAGRTIGEFDKDLIKFDFFAYQMVSGEESPTTTAITSQSESLAELKRLGFKCGDIVAIRSLALVDRYIDQLEMERPSYKWDIDGIVIKVDSLELQRRLGETERAPRWAVAYKFGASQYLTTLNEIVLQVGRSGKITPVAIVDPVDVHGVTVSRATLNNIQFVKRMNLRLGDRVVIERAGDVIPYLTRYIDENNADGDQVDNREEMDDTTLARLFNPQCNDGKIRCPCEKKLELFTADDSADHFCMGSECTLQLQGQILWFVSKDGMAMTGIGPSQVEALMAAGLISDAGDLYSLKDKRDQMLQIPGFNKKRVDNILEAIETSKQRPFESVLCALGIPGFGKSRCKTLAKSFKTFDQLSNTSLEDITNRVQLGDLTTYQLYSFFHPYDKAQQLGIDSLVNKLKSNGIGVEMNKQKSLKSKSTKAAQQSQQPSTPTSKPQNKSLLEMVAGKKVVVSGTFSIGSRDEVVTILEQNGAKSQSKVSSATDYLIVSQKPSSSKVKQAESLNIPILSEQELQCQVNNINGHEYVLVEYNANWNDSYSFALNEGYYLATITTSSENDFIESFLGDYPNYPWIGANSYSSADFSVYSWKNGPESGLPMYDRKISKCFGYCKFYTLEPNANNQRVIYIWHDKRWDDYDNIIDHTYSLIMEKGGEKDPVLIPTDMAPSNITIVNIDPTQFNVALITVTFTNSSLGRPDFNCTIQSFTTTSVTCQTPYTVGEYDVLITDQTNSFSSKRYHPNLPLITSLIPNFVKDSLVTINGQNFGETIDLVDRISISNLNVTCIPIKMLVSDRSVICRLNDTIIPDLTVGNSSIQYSMVTIVIGGIKISEVTRIPTYNKYSNSLIMVTGSTIASFINYFQAEGFPSYPYAPVNTSSIDLLRVLLYQLLYYPSNHLSNGYFFISGPYTNSLVIDSNGLNKDIITGIANIDSNIYDTMSDLSTTIALDPYSSTLSVTGYKYLYVEFDLSVGPPVFMSANDFIFPTSGGYFEIGVDNMVLPSSNYTLLSGGLQVDCSLIPKIEKSLMGILLLSGTGQKRNLTLYVNGQSTGSTPLNTLAFKPPVINNVQQERFNTTGGFITVLGEQFGNDINKIIVNVGDSNPLSKALITPHQSMIIYYNFGPQPHNISINVDGQPSNEIQFIPRFIKILNATSIDKDIGGVVTIKGNGFANPVNVTIGGVNCTSLDLIDSQTITCFFDGSAPSPQLKAGLPVKVDCGFAYDTESIFFYIDNSACGTKPYCSGNGVCINGNCNCTSGYGGAICDKTVTIDNTTKPEIGNNTGSIGQFSVFFTHIREIDEIGSDVAIYPITLVQWNTTVNTTTVTTAIGSINNLTDFTINVTSIIFLEQTTLWFAGQSLTMEKNSFKYQIELSNYQFQNQLNSLQLIYEIQSPKEQSCSESSNSYNDANKLSWIEIKLGNKVFLTKFSNRMYIDNRTVESNTILLSTSDSIFSQPYYKDKSGDDKNQLVVAMVIPKFSEAIIDPNFSVLVDKSADKGGCSSSSSLWWISLIVVGVLSIGGVAAAIVIHKRRAAFLKKRTSISMSAKMKSKK</sequence>
<dbReference type="InterPro" id="IPR010994">
    <property type="entry name" value="RuvA_2-like"/>
</dbReference>
<dbReference type="SMART" id="SM00532">
    <property type="entry name" value="LIGANc"/>
    <property type="match status" value="1"/>
</dbReference>
<dbReference type="EC" id="6.5.1.2" evidence="1"/>
<dbReference type="PROSITE" id="PS01056">
    <property type="entry name" value="DNA_LIGASE_N2"/>
    <property type="match status" value="1"/>
</dbReference>
<evidence type="ECO:0000256" key="12">
    <source>
        <dbReference type="SAM" id="Phobius"/>
    </source>
</evidence>
<comment type="catalytic activity">
    <reaction evidence="10">
        <text>NAD(+) + (deoxyribonucleotide)n-3'-hydroxyl + 5'-phospho-(deoxyribonucleotide)m = (deoxyribonucleotide)n+m + AMP + beta-nicotinamide D-nucleotide.</text>
        <dbReference type="EC" id="6.5.1.2"/>
    </reaction>
</comment>
<dbReference type="GO" id="GO:0006260">
    <property type="term" value="P:DNA replication"/>
    <property type="evidence" value="ECO:0007669"/>
    <property type="project" value="UniProtKB-KW"/>
</dbReference>
<dbReference type="SUPFAM" id="SSF52113">
    <property type="entry name" value="BRCT domain"/>
    <property type="match status" value="1"/>
</dbReference>
<dbReference type="SMART" id="SM00292">
    <property type="entry name" value="BRCT"/>
    <property type="match status" value="1"/>
</dbReference>
<dbReference type="NCBIfam" id="TIGR00575">
    <property type="entry name" value="dnlj"/>
    <property type="match status" value="1"/>
</dbReference>
<keyword evidence="16" id="KW-1185">Reference proteome</keyword>
<keyword evidence="6" id="KW-0862">Zinc</keyword>
<dbReference type="InterPro" id="IPR016187">
    <property type="entry name" value="CTDL_fold"/>
</dbReference>
<dbReference type="InterPro" id="IPR001679">
    <property type="entry name" value="DNA_ligase"/>
</dbReference>
<dbReference type="PROSITE" id="PS01186">
    <property type="entry name" value="EGF_2"/>
    <property type="match status" value="1"/>
</dbReference>
<feature type="domain" description="C-type lectin" evidence="13">
    <location>
        <begin position="809"/>
        <end position="924"/>
    </location>
</feature>
<evidence type="ECO:0000313" key="16">
    <source>
        <dbReference type="Proteomes" id="UP000001396"/>
    </source>
</evidence>
<dbReference type="Gene3D" id="2.40.50.140">
    <property type="entry name" value="Nucleic acid-binding proteins"/>
    <property type="match status" value="1"/>
</dbReference>
<dbReference type="InterPro" id="IPR016186">
    <property type="entry name" value="C-type_lectin-like/link_sf"/>
</dbReference>
<dbReference type="Pfam" id="PF14520">
    <property type="entry name" value="HHH_5"/>
    <property type="match status" value="1"/>
</dbReference>
<dbReference type="Pfam" id="PF00533">
    <property type="entry name" value="BRCT"/>
    <property type="match status" value="1"/>
</dbReference>